<keyword evidence="3" id="KW-1185">Reference proteome</keyword>
<name>A0A1Q5U0P1_9EURO</name>
<comment type="caution">
    <text evidence="2">The sequence shown here is derived from an EMBL/GenBank/DDBJ whole genome shotgun (WGS) entry which is preliminary data.</text>
</comment>
<evidence type="ECO:0000313" key="2">
    <source>
        <dbReference type="EMBL" id="OKP06046.1"/>
    </source>
</evidence>
<evidence type="ECO:0008006" key="4">
    <source>
        <dbReference type="Google" id="ProtNLM"/>
    </source>
</evidence>
<sequence length="90" mass="10023">MAHGVFTIPASGAGVEHPFNSARDAYHYRTVRLNETAVQDLMMYRCISKSEVDTTNLAAGSGEGEELPTKRDSKQRYEEKKDQVNLPGSY</sequence>
<accession>A0A1Q5U0P1</accession>
<feature type="region of interest" description="Disordered" evidence="1">
    <location>
        <begin position="54"/>
        <end position="90"/>
    </location>
</feature>
<feature type="compositionally biased region" description="Basic and acidic residues" evidence="1">
    <location>
        <begin position="67"/>
        <end position="83"/>
    </location>
</feature>
<dbReference type="Proteomes" id="UP000186955">
    <property type="component" value="Unassembled WGS sequence"/>
</dbReference>
<dbReference type="AlphaFoldDB" id="A0A1Q5U0P1"/>
<evidence type="ECO:0000313" key="3">
    <source>
        <dbReference type="Proteomes" id="UP000186955"/>
    </source>
</evidence>
<organism evidence="2 3">
    <name type="scientific">Penicillium subrubescens</name>
    <dbReference type="NCBI Taxonomy" id="1316194"/>
    <lineage>
        <taxon>Eukaryota</taxon>
        <taxon>Fungi</taxon>
        <taxon>Dikarya</taxon>
        <taxon>Ascomycota</taxon>
        <taxon>Pezizomycotina</taxon>
        <taxon>Eurotiomycetes</taxon>
        <taxon>Eurotiomycetidae</taxon>
        <taxon>Eurotiales</taxon>
        <taxon>Aspergillaceae</taxon>
        <taxon>Penicillium</taxon>
    </lineage>
</organism>
<dbReference type="EMBL" id="MNBE01000601">
    <property type="protein sequence ID" value="OKP06046.1"/>
    <property type="molecule type" value="Genomic_DNA"/>
</dbReference>
<reference evidence="2 3" key="1">
    <citation type="submission" date="2016-10" db="EMBL/GenBank/DDBJ databases">
        <title>Genome sequence of the ascomycete fungus Penicillium subrubescens.</title>
        <authorList>
            <person name="De Vries R.P."/>
            <person name="Peng M."/>
            <person name="Dilokpimol A."/>
            <person name="Hilden K."/>
            <person name="Makela M.R."/>
            <person name="Grigoriev I."/>
            <person name="Riley R."/>
            <person name="Granchi Z."/>
        </authorList>
    </citation>
    <scope>NUCLEOTIDE SEQUENCE [LARGE SCALE GENOMIC DNA]</scope>
    <source>
        <strain evidence="2 3">CBS 132785</strain>
    </source>
</reference>
<proteinExistence type="predicted"/>
<protein>
    <recommendedName>
        <fullName evidence="4">HAT C-terminal dimerisation domain-containing protein</fullName>
    </recommendedName>
</protein>
<gene>
    <name evidence="2" type="ORF">PENSUB_6532</name>
</gene>
<evidence type="ECO:0000256" key="1">
    <source>
        <dbReference type="SAM" id="MobiDB-lite"/>
    </source>
</evidence>